<evidence type="ECO:0000313" key="7">
    <source>
        <dbReference type="EMBL" id="ACL17213.1"/>
    </source>
</evidence>
<evidence type="ECO:0000256" key="1">
    <source>
        <dbReference type="ARBA" id="ARBA00004141"/>
    </source>
</evidence>
<feature type="transmembrane region" description="Helical" evidence="5">
    <location>
        <begin position="99"/>
        <end position="120"/>
    </location>
</feature>
<dbReference type="GO" id="GO:0016020">
    <property type="term" value="C:membrane"/>
    <property type="evidence" value="ECO:0007669"/>
    <property type="project" value="UniProtKB-SubCell"/>
</dbReference>
<dbReference type="HOGENOM" id="CLU_1412385_0_0_2"/>
<name>B8GKR7_METPE</name>
<organism evidence="7 8">
    <name type="scientific">Methanosphaerula palustris (strain ATCC BAA-1556 / DSM 19958 / E1-9c)</name>
    <dbReference type="NCBI Taxonomy" id="521011"/>
    <lineage>
        <taxon>Archaea</taxon>
        <taxon>Methanobacteriati</taxon>
        <taxon>Methanobacteriota</taxon>
        <taxon>Stenosarchaea group</taxon>
        <taxon>Methanomicrobia</taxon>
        <taxon>Methanomicrobiales</taxon>
        <taxon>Methanoregulaceae</taxon>
        <taxon>Methanosphaerula</taxon>
    </lineage>
</organism>
<dbReference type="AlphaFoldDB" id="B8GKR7"/>
<feature type="transmembrane region" description="Helical" evidence="5">
    <location>
        <begin position="6"/>
        <end position="33"/>
    </location>
</feature>
<dbReference type="Proteomes" id="UP000002457">
    <property type="component" value="Chromosome"/>
</dbReference>
<dbReference type="KEGG" id="mpl:Mpal_1908"/>
<sequence length="157" mass="16837">MPTSEALVYYLQVVMAYAFLTTVVGLLTGTALFSSGAAQTPPYAVVLYFFGLLLGSCAWALFLGITVHLTSRALGGSGSMKETLSACLLSFTPLMVTGWIPLIGSYIADIWSLSLFVIGIREVHALSTRRAVLAVVLPLALLFTLLVLTFIYLIPTL</sequence>
<evidence type="ECO:0000256" key="2">
    <source>
        <dbReference type="ARBA" id="ARBA00022692"/>
    </source>
</evidence>
<feature type="domain" description="Yip1" evidence="6">
    <location>
        <begin position="17"/>
        <end position="148"/>
    </location>
</feature>
<feature type="transmembrane region" description="Helical" evidence="5">
    <location>
        <begin position="132"/>
        <end position="154"/>
    </location>
</feature>
<evidence type="ECO:0000313" key="8">
    <source>
        <dbReference type="Proteomes" id="UP000002457"/>
    </source>
</evidence>
<dbReference type="InterPro" id="IPR006977">
    <property type="entry name" value="Yip1_dom"/>
</dbReference>
<keyword evidence="4 5" id="KW-0472">Membrane</keyword>
<dbReference type="Pfam" id="PF04893">
    <property type="entry name" value="Yip1"/>
    <property type="match status" value="1"/>
</dbReference>
<gene>
    <name evidence="7" type="ordered locus">Mpal_1908</name>
</gene>
<dbReference type="EMBL" id="CP001338">
    <property type="protein sequence ID" value="ACL17213.1"/>
    <property type="molecule type" value="Genomic_DNA"/>
</dbReference>
<keyword evidence="8" id="KW-1185">Reference proteome</keyword>
<accession>B8GKR7</accession>
<proteinExistence type="predicted"/>
<reference evidence="7 8" key="1">
    <citation type="journal article" date="2015" name="Genome Announc.">
        <title>Complete Genome Sequence of Methanosphaerula palustris E1-9CT, a Hydrogenotrophic Methanogen Isolated from a Minerotrophic Fen Peatland.</title>
        <authorList>
            <person name="Cadillo-Quiroz H."/>
            <person name="Browne P."/>
            <person name="Kyrpides N."/>
            <person name="Woyke T."/>
            <person name="Goodwin L."/>
            <person name="Detter C."/>
            <person name="Yavitt J.B."/>
            <person name="Zinder S.H."/>
        </authorList>
    </citation>
    <scope>NUCLEOTIDE SEQUENCE [LARGE SCALE GENOMIC DNA]</scope>
    <source>
        <strain evidence="8">ATCC BAA-1556 / DSM 19958 / E1-9c</strain>
    </source>
</reference>
<protein>
    <recommendedName>
        <fullName evidence="6">Yip1 domain-containing protein</fullName>
    </recommendedName>
</protein>
<evidence type="ECO:0000256" key="3">
    <source>
        <dbReference type="ARBA" id="ARBA00022989"/>
    </source>
</evidence>
<comment type="subcellular location">
    <subcellularLocation>
        <location evidence="1">Membrane</location>
        <topology evidence="1">Multi-pass membrane protein</topology>
    </subcellularLocation>
</comment>
<keyword evidence="2 5" id="KW-0812">Transmembrane</keyword>
<dbReference type="eggNOG" id="arCOG03630">
    <property type="taxonomic scope" value="Archaea"/>
</dbReference>
<evidence type="ECO:0000256" key="4">
    <source>
        <dbReference type="ARBA" id="ARBA00023136"/>
    </source>
</evidence>
<feature type="transmembrane region" description="Helical" evidence="5">
    <location>
        <begin position="45"/>
        <end position="69"/>
    </location>
</feature>
<evidence type="ECO:0000256" key="5">
    <source>
        <dbReference type="SAM" id="Phobius"/>
    </source>
</evidence>
<keyword evidence="3 5" id="KW-1133">Transmembrane helix</keyword>
<evidence type="ECO:0000259" key="6">
    <source>
        <dbReference type="Pfam" id="PF04893"/>
    </source>
</evidence>